<dbReference type="GO" id="GO:0008083">
    <property type="term" value="F:growth factor activity"/>
    <property type="evidence" value="ECO:0007669"/>
    <property type="project" value="UniProtKB-KW"/>
</dbReference>
<dbReference type="Gene3D" id="2.10.90.10">
    <property type="entry name" value="Cystine-knot cytokines"/>
    <property type="match status" value="1"/>
</dbReference>
<feature type="region of interest" description="Disordered" evidence="2">
    <location>
        <begin position="125"/>
        <end position="156"/>
    </location>
</feature>
<dbReference type="GO" id="GO:0050930">
    <property type="term" value="P:induction of positive chemotaxis"/>
    <property type="evidence" value="ECO:0007669"/>
    <property type="project" value="TreeGrafter"/>
</dbReference>
<feature type="compositionally biased region" description="Basic residues" evidence="2">
    <location>
        <begin position="125"/>
        <end position="140"/>
    </location>
</feature>
<evidence type="ECO:0000313" key="3">
    <source>
        <dbReference type="Ensembl" id="ENSUMAP00000010978"/>
    </source>
</evidence>
<dbReference type="GO" id="GO:0060754">
    <property type="term" value="P:positive regulation of mast cell chemotaxis"/>
    <property type="evidence" value="ECO:0007669"/>
    <property type="project" value="TreeGrafter"/>
</dbReference>
<dbReference type="Ensembl" id="ENSUMAT00000013072.1">
    <property type="protein sequence ID" value="ENSUMAP00000010978.1"/>
    <property type="gene ID" value="ENSUMAG00000008264.1"/>
</dbReference>
<dbReference type="GO" id="GO:0001666">
    <property type="term" value="P:response to hypoxia"/>
    <property type="evidence" value="ECO:0007669"/>
    <property type="project" value="TreeGrafter"/>
</dbReference>
<dbReference type="GO" id="GO:0048010">
    <property type="term" value="P:vascular endothelial growth factor receptor signaling pathway"/>
    <property type="evidence" value="ECO:0007669"/>
    <property type="project" value="TreeGrafter"/>
</dbReference>
<organism evidence="3">
    <name type="scientific">Ursus maritimus</name>
    <name type="common">Polar bear</name>
    <name type="synonym">Thalarctos maritimus</name>
    <dbReference type="NCBI Taxonomy" id="29073"/>
    <lineage>
        <taxon>Eukaryota</taxon>
        <taxon>Metazoa</taxon>
        <taxon>Chordata</taxon>
        <taxon>Craniata</taxon>
        <taxon>Vertebrata</taxon>
        <taxon>Euteleostomi</taxon>
        <taxon>Mammalia</taxon>
        <taxon>Eutheria</taxon>
        <taxon>Laurasiatheria</taxon>
        <taxon>Carnivora</taxon>
        <taxon>Caniformia</taxon>
        <taxon>Ursidae</taxon>
        <taxon>Ursus</taxon>
    </lineage>
</organism>
<dbReference type="InterPro" id="IPR050507">
    <property type="entry name" value="PDGF/VEGF_growth_factor"/>
</dbReference>
<dbReference type="SUPFAM" id="SSF57501">
    <property type="entry name" value="Cystine-knot cytokines"/>
    <property type="match status" value="1"/>
</dbReference>
<dbReference type="PANTHER" id="PTHR12025:SF9">
    <property type="entry name" value="PLACENTA GROWTH FACTOR"/>
    <property type="match status" value="1"/>
</dbReference>
<reference evidence="3" key="1">
    <citation type="submission" date="2019-03" db="UniProtKB">
        <authorList>
            <consortium name="Ensembl"/>
        </authorList>
    </citation>
    <scope>IDENTIFICATION</scope>
</reference>
<dbReference type="GO" id="GO:0001938">
    <property type="term" value="P:positive regulation of endothelial cell proliferation"/>
    <property type="evidence" value="ECO:0007669"/>
    <property type="project" value="TreeGrafter"/>
</dbReference>
<dbReference type="PANTHER" id="PTHR12025">
    <property type="entry name" value="VASCULAR ENDOTHELIAL GROWTH FACTOR"/>
    <property type="match status" value="1"/>
</dbReference>
<sequence>RTQVSLTPEQGPLPALVLCRWLWVRRGRGLPQTHAQARGLFAPHSEHNESTSSKGWWETRSLALLARRGWREYWKPTAIPQPRHQTLLSLKLLKIRSQDRPSYVELTFSQHIRCECRPLWEKMKPERRRPKGRGKRKREKQRPTDCHLCGHTVPRR</sequence>
<dbReference type="GO" id="GO:0042056">
    <property type="term" value="F:chemoattractant activity"/>
    <property type="evidence" value="ECO:0007669"/>
    <property type="project" value="TreeGrafter"/>
</dbReference>
<protein>
    <submittedName>
        <fullName evidence="3">Uncharacterized protein</fullName>
    </submittedName>
</protein>
<name>A0A452TRW9_URSMA</name>
<evidence type="ECO:0000256" key="1">
    <source>
        <dbReference type="ARBA" id="ARBA00023030"/>
    </source>
</evidence>
<evidence type="ECO:0000256" key="2">
    <source>
        <dbReference type="SAM" id="MobiDB-lite"/>
    </source>
</evidence>
<dbReference type="GO" id="GO:0005172">
    <property type="term" value="F:vascular endothelial growth factor receptor binding"/>
    <property type="evidence" value="ECO:0007669"/>
    <property type="project" value="TreeGrafter"/>
</dbReference>
<keyword evidence="1" id="KW-0339">Growth factor</keyword>
<proteinExistence type="predicted"/>
<dbReference type="GO" id="GO:0002040">
    <property type="term" value="P:sprouting angiogenesis"/>
    <property type="evidence" value="ECO:0007669"/>
    <property type="project" value="TreeGrafter"/>
</dbReference>
<dbReference type="GO" id="GO:0045766">
    <property type="term" value="P:positive regulation of angiogenesis"/>
    <property type="evidence" value="ECO:0007669"/>
    <property type="project" value="TreeGrafter"/>
</dbReference>
<accession>A0A452TRW9</accession>
<dbReference type="GO" id="GO:0005615">
    <property type="term" value="C:extracellular space"/>
    <property type="evidence" value="ECO:0007669"/>
    <property type="project" value="TreeGrafter"/>
</dbReference>
<dbReference type="InterPro" id="IPR029034">
    <property type="entry name" value="Cystine-knot_cytokine"/>
</dbReference>
<dbReference type="AlphaFoldDB" id="A0A452TRW9"/>
<dbReference type="GO" id="GO:0038084">
    <property type="term" value="P:vascular endothelial growth factor signaling pathway"/>
    <property type="evidence" value="ECO:0007669"/>
    <property type="project" value="TreeGrafter"/>
</dbReference>